<protein>
    <submittedName>
        <fullName evidence="8">Deoxyribodipyrimidine photo-lyase</fullName>
        <ecNumber evidence="8">4.1.99.3</ecNumber>
    </submittedName>
</protein>
<reference evidence="8 9" key="1">
    <citation type="submission" date="2022-07" db="EMBL/GenBank/DDBJ databases">
        <authorList>
            <person name="Xamxidin M."/>
            <person name="Wu M."/>
        </authorList>
    </citation>
    <scope>NUCLEOTIDE SEQUENCE [LARGE SCALE GENOMIC DNA]</scope>
    <source>
        <strain evidence="8 9">NBRC 111650</strain>
    </source>
</reference>
<dbReference type="InterPro" id="IPR018394">
    <property type="entry name" value="DNA_photolyase_1_CS_C"/>
</dbReference>
<dbReference type="PANTHER" id="PTHR11455">
    <property type="entry name" value="CRYPTOCHROME"/>
    <property type="match status" value="1"/>
</dbReference>
<keyword evidence="4 6" id="KW-0274">FAD</keyword>
<dbReference type="PROSITE" id="PS51645">
    <property type="entry name" value="PHR_CRY_ALPHA_BETA"/>
    <property type="match status" value="1"/>
</dbReference>
<dbReference type="Gene3D" id="3.40.50.620">
    <property type="entry name" value="HUPs"/>
    <property type="match status" value="1"/>
</dbReference>
<evidence type="ECO:0000256" key="1">
    <source>
        <dbReference type="ARBA" id="ARBA00001932"/>
    </source>
</evidence>
<keyword evidence="3 6" id="KW-0285">Flavoprotein</keyword>
<name>A0ABT1WBW5_9BURK</name>
<evidence type="ECO:0000256" key="6">
    <source>
        <dbReference type="RuleBase" id="RU004182"/>
    </source>
</evidence>
<dbReference type="InterPro" id="IPR006050">
    <property type="entry name" value="DNA_photolyase_N"/>
</dbReference>
<dbReference type="PROSITE" id="PS00394">
    <property type="entry name" value="DNA_PHOTOLYASES_1_1"/>
    <property type="match status" value="1"/>
</dbReference>
<dbReference type="RefSeq" id="WP_256762667.1">
    <property type="nucleotide sequence ID" value="NZ_JANIGO010000001.1"/>
</dbReference>
<dbReference type="Gene3D" id="1.10.579.10">
    <property type="entry name" value="DNA Cyclobutane Dipyrimidine Photolyase, subunit A, domain 3"/>
    <property type="match status" value="1"/>
</dbReference>
<sequence>MQLIWHKRDLRTVDHVPLQRALEQSGDSELLPLYIHEPGWLAQPYVSGSHQQFVHESLDDLRLAYRAAGGDLAETTGDAVAIFARLHAQAPITAIWAYQEVTTLWGYERDQTVRRWCKQQGIALHELPQNGVHRGRDGYLKYNFKAYLDDSAYTPLTSLKKIHAANPAIQHRWAFTPGSPLELGNPPHQRPALKSPPAPQAMKGGMRQAHALIATFFQEKNLFRYPGSLSNPSLAEHGCSRLSPYLAYGVVSDRFVLQRLNTVYEAALPGLDRISQDKITGCAKFFADRMHWRSMYAQAMEVHPHSEVQCDIAGFNGLREHSETTGWFEAWAGGQTGVPMVDAAMRQLNHTGWIPMRMRGMVTSFALNELWLPWQQVAHHLACAFVDFEPFIHFSQVQIHAGSSRLSGPLIYDPVKQQAEQDEQGDYVQRWVPEHLSPTYPAPLVNIHAARERARKRVFAIRKGQPDPGNSLTPLV</sequence>
<comment type="caution">
    <text evidence="8">The sequence shown here is derived from an EMBL/GenBank/DDBJ whole genome shotgun (WGS) entry which is preliminary data.</text>
</comment>
<dbReference type="PRINTS" id="PR00147">
    <property type="entry name" value="DNAPHOTLYASE"/>
</dbReference>
<dbReference type="SUPFAM" id="SSF52425">
    <property type="entry name" value="Cryptochrome/photolyase, N-terminal domain"/>
    <property type="match status" value="1"/>
</dbReference>
<evidence type="ECO:0000256" key="5">
    <source>
        <dbReference type="ARBA" id="ARBA00022991"/>
    </source>
</evidence>
<proteinExistence type="inferred from homology"/>
<dbReference type="InterPro" id="IPR002081">
    <property type="entry name" value="Cryptochrome/DNA_photolyase_1"/>
</dbReference>
<dbReference type="GO" id="GO:0003904">
    <property type="term" value="F:deoxyribodipyrimidine photo-lyase activity"/>
    <property type="evidence" value="ECO:0007669"/>
    <property type="project" value="UniProtKB-EC"/>
</dbReference>
<dbReference type="Pfam" id="PF03441">
    <property type="entry name" value="FAD_binding_7"/>
    <property type="match status" value="1"/>
</dbReference>
<evidence type="ECO:0000256" key="3">
    <source>
        <dbReference type="ARBA" id="ARBA00022630"/>
    </source>
</evidence>
<dbReference type="InterPro" id="IPR036155">
    <property type="entry name" value="Crypto/Photolyase_N_sf"/>
</dbReference>
<evidence type="ECO:0000259" key="7">
    <source>
        <dbReference type="PROSITE" id="PS51645"/>
    </source>
</evidence>
<dbReference type="InterPro" id="IPR014729">
    <property type="entry name" value="Rossmann-like_a/b/a_fold"/>
</dbReference>
<evidence type="ECO:0000313" key="9">
    <source>
        <dbReference type="Proteomes" id="UP001204142"/>
    </source>
</evidence>
<dbReference type="Gene3D" id="1.25.40.80">
    <property type="match status" value="1"/>
</dbReference>
<dbReference type="EC" id="4.1.99.3" evidence="8"/>
<dbReference type="InterPro" id="IPR005101">
    <property type="entry name" value="Cryptochr/Photolyase_FAD-bd"/>
</dbReference>
<keyword evidence="5 6" id="KW-0157">Chromophore</keyword>
<dbReference type="Pfam" id="PF00875">
    <property type="entry name" value="DNA_photolyase"/>
    <property type="match status" value="1"/>
</dbReference>
<keyword evidence="9" id="KW-1185">Reference proteome</keyword>
<comment type="cofactor">
    <cofactor evidence="2">
        <name>FAD</name>
        <dbReference type="ChEBI" id="CHEBI:57692"/>
    </cofactor>
</comment>
<organism evidence="8 9">
    <name type="scientific">Limnobacter humi</name>
    <dbReference type="NCBI Taxonomy" id="1778671"/>
    <lineage>
        <taxon>Bacteria</taxon>
        <taxon>Pseudomonadati</taxon>
        <taxon>Pseudomonadota</taxon>
        <taxon>Betaproteobacteria</taxon>
        <taxon>Burkholderiales</taxon>
        <taxon>Burkholderiaceae</taxon>
        <taxon>Limnobacter</taxon>
    </lineage>
</organism>
<comment type="cofactor">
    <cofactor evidence="1">
        <name>(6R)-5,10-methylene-5,6,7,8-tetrahydrofolate</name>
        <dbReference type="ChEBI" id="CHEBI:15636"/>
    </cofactor>
</comment>
<keyword evidence="8" id="KW-0456">Lyase</keyword>
<evidence type="ECO:0000313" key="8">
    <source>
        <dbReference type="EMBL" id="MCQ8895006.1"/>
    </source>
</evidence>
<accession>A0ABT1WBW5</accession>
<dbReference type="PANTHER" id="PTHR11455:SF9">
    <property type="entry name" value="CRYPTOCHROME CIRCADIAN CLOCK 5 ISOFORM X1"/>
    <property type="match status" value="1"/>
</dbReference>
<dbReference type="InterPro" id="IPR036134">
    <property type="entry name" value="Crypto/Photolyase_FAD-like_sf"/>
</dbReference>
<feature type="domain" description="Photolyase/cryptochrome alpha/beta" evidence="7">
    <location>
        <begin position="1"/>
        <end position="132"/>
    </location>
</feature>
<gene>
    <name evidence="8" type="ORF">NQT62_00970</name>
</gene>
<evidence type="ECO:0000256" key="4">
    <source>
        <dbReference type="ARBA" id="ARBA00022827"/>
    </source>
</evidence>
<evidence type="ECO:0000256" key="2">
    <source>
        <dbReference type="ARBA" id="ARBA00001974"/>
    </source>
</evidence>
<dbReference type="Proteomes" id="UP001204142">
    <property type="component" value="Unassembled WGS sequence"/>
</dbReference>
<comment type="similarity">
    <text evidence="6">Belongs to the DNA photolyase family.</text>
</comment>
<dbReference type="EMBL" id="JANIGO010000001">
    <property type="protein sequence ID" value="MCQ8895006.1"/>
    <property type="molecule type" value="Genomic_DNA"/>
</dbReference>
<dbReference type="SUPFAM" id="SSF48173">
    <property type="entry name" value="Cryptochrome/photolyase FAD-binding domain"/>
    <property type="match status" value="1"/>
</dbReference>